<evidence type="ECO:0000256" key="7">
    <source>
        <dbReference type="SAM" id="Coils"/>
    </source>
</evidence>
<sequence length="413" mass="43472">MLKRRWPWVFLALLVAVGLAIYLFPRSRAVEAVAATRGPLLQSVVATGRVDSPGRIGISSQLAARIERIAVREGDAVAAGDLLVELRSEEAQAGLAAATAALAEARARVRQLSQVQRPVADQQLLQAQAARRLAEAEDRRARELVERGYVSQARVDEAARALAAARAAEGAAQAQAVASRDGGVEVELAATRLRQAEANLDAARARLELLVLRAPAAATVLTRSAEPGDTAQAGRMLLTLSETGETRIVASVDEKNLKHVRTGLDASAVADAFPGQPFGARVSYVAPSIDAQRGTVEVRLLVPQPPSFLRPDMTVSVELVVGRREDTLRLVTDAVRNIDDAQPHVLVARDGRAVHQPVTLGLRGVGVVEVLDGLQAGEPVILPSSPAVGGDRVRVRAPAAPRGGAQVPAGMTG</sequence>
<keyword evidence="6 7" id="KW-0175">Coiled coil</keyword>
<dbReference type="AlphaFoldDB" id="A0A7W8HEV9"/>
<dbReference type="PANTHER" id="PTHR32347">
    <property type="entry name" value="EFFLUX SYSTEM COMPONENT YKNX-RELATED"/>
    <property type="match status" value="1"/>
</dbReference>
<reference evidence="9 10" key="1">
    <citation type="submission" date="2020-08" db="EMBL/GenBank/DDBJ databases">
        <title>Genomic Encyclopedia of Type Strains, Phase IV (KMG-IV): sequencing the most valuable type-strain genomes for metagenomic binning, comparative biology and taxonomic classification.</title>
        <authorList>
            <person name="Goeker M."/>
        </authorList>
    </citation>
    <scope>NUCLEOTIDE SEQUENCE [LARGE SCALE GENOMIC DNA]</scope>
    <source>
        <strain evidence="9 10">DSM 29781</strain>
    </source>
</reference>
<dbReference type="RefSeq" id="WP_221302637.1">
    <property type="nucleotide sequence ID" value="NZ_BAABEW010000018.1"/>
</dbReference>
<evidence type="ECO:0000259" key="8">
    <source>
        <dbReference type="Pfam" id="PF25954"/>
    </source>
</evidence>
<evidence type="ECO:0000256" key="4">
    <source>
        <dbReference type="ARBA" id="ARBA00022729"/>
    </source>
</evidence>
<dbReference type="InterPro" id="IPR058792">
    <property type="entry name" value="Beta-barrel_RND_2"/>
</dbReference>
<keyword evidence="5" id="KW-0574">Periplasm</keyword>
<evidence type="ECO:0000256" key="6">
    <source>
        <dbReference type="ARBA" id="ARBA00023054"/>
    </source>
</evidence>
<dbReference type="Gene3D" id="2.40.30.170">
    <property type="match status" value="1"/>
</dbReference>
<keyword evidence="10" id="KW-1185">Reference proteome</keyword>
<dbReference type="Pfam" id="PF25954">
    <property type="entry name" value="Beta-barrel_RND_2"/>
    <property type="match status" value="1"/>
</dbReference>
<feature type="coiled-coil region" evidence="7">
    <location>
        <begin position="186"/>
        <end position="213"/>
    </location>
</feature>
<dbReference type="GO" id="GO:0016020">
    <property type="term" value="C:membrane"/>
    <property type="evidence" value="ECO:0007669"/>
    <property type="project" value="InterPro"/>
</dbReference>
<evidence type="ECO:0000256" key="2">
    <source>
        <dbReference type="ARBA" id="ARBA00009477"/>
    </source>
</evidence>
<organism evidence="9 10">
    <name type="scientific">Quisquiliibacterium transsilvanicum</name>
    <dbReference type="NCBI Taxonomy" id="1549638"/>
    <lineage>
        <taxon>Bacteria</taxon>
        <taxon>Pseudomonadati</taxon>
        <taxon>Pseudomonadota</taxon>
        <taxon>Betaproteobacteria</taxon>
        <taxon>Burkholderiales</taxon>
        <taxon>Burkholderiaceae</taxon>
        <taxon>Quisquiliibacterium</taxon>
    </lineage>
</organism>
<dbReference type="GO" id="GO:0042597">
    <property type="term" value="C:periplasmic space"/>
    <property type="evidence" value="ECO:0007669"/>
    <property type="project" value="UniProtKB-SubCell"/>
</dbReference>
<dbReference type="SUPFAM" id="SSF111369">
    <property type="entry name" value="HlyD-like secretion proteins"/>
    <property type="match status" value="2"/>
</dbReference>
<dbReference type="EMBL" id="JACHGB010000002">
    <property type="protein sequence ID" value="MBB5270774.1"/>
    <property type="molecule type" value="Genomic_DNA"/>
</dbReference>
<dbReference type="InterPro" id="IPR050465">
    <property type="entry name" value="UPF0194_transport"/>
</dbReference>
<keyword evidence="4" id="KW-0732">Signal</keyword>
<name>A0A7W8HEV9_9BURK</name>
<comment type="similarity">
    <text evidence="2">Belongs to the membrane fusion protein (MFP) (TC 8.A.1) family.</text>
</comment>
<proteinExistence type="inferred from homology"/>
<dbReference type="PANTHER" id="PTHR32347:SF29">
    <property type="entry name" value="UPF0194 MEMBRANE PROTEIN YBHG"/>
    <property type="match status" value="1"/>
</dbReference>
<evidence type="ECO:0000313" key="10">
    <source>
        <dbReference type="Proteomes" id="UP000532440"/>
    </source>
</evidence>
<gene>
    <name evidence="9" type="ORF">HNQ70_000778</name>
</gene>
<dbReference type="Gene3D" id="2.40.420.20">
    <property type="match status" value="1"/>
</dbReference>
<dbReference type="Proteomes" id="UP000532440">
    <property type="component" value="Unassembled WGS sequence"/>
</dbReference>
<evidence type="ECO:0000313" key="9">
    <source>
        <dbReference type="EMBL" id="MBB5270774.1"/>
    </source>
</evidence>
<dbReference type="GO" id="GO:0022857">
    <property type="term" value="F:transmembrane transporter activity"/>
    <property type="evidence" value="ECO:0007669"/>
    <property type="project" value="InterPro"/>
</dbReference>
<dbReference type="InterPro" id="IPR006143">
    <property type="entry name" value="RND_pump_MFP"/>
</dbReference>
<protein>
    <submittedName>
        <fullName evidence="9">HlyD family secretion protein</fullName>
    </submittedName>
</protein>
<comment type="caution">
    <text evidence="9">The sequence shown here is derived from an EMBL/GenBank/DDBJ whole genome shotgun (WGS) entry which is preliminary data.</text>
</comment>
<evidence type="ECO:0000256" key="1">
    <source>
        <dbReference type="ARBA" id="ARBA00004418"/>
    </source>
</evidence>
<dbReference type="NCBIfam" id="TIGR01730">
    <property type="entry name" value="RND_mfp"/>
    <property type="match status" value="1"/>
</dbReference>
<accession>A0A7W8HEV9</accession>
<evidence type="ECO:0000256" key="3">
    <source>
        <dbReference type="ARBA" id="ARBA00010602"/>
    </source>
</evidence>
<evidence type="ECO:0000256" key="5">
    <source>
        <dbReference type="ARBA" id="ARBA00022764"/>
    </source>
</evidence>
<comment type="similarity">
    <text evidence="3">Belongs to the UPF0194 family.</text>
</comment>
<feature type="domain" description="CusB-like beta-barrel" evidence="8">
    <location>
        <begin position="248"/>
        <end position="319"/>
    </location>
</feature>
<comment type="subcellular location">
    <subcellularLocation>
        <location evidence="1">Periplasm</location>
    </subcellularLocation>
</comment>
<dbReference type="FunFam" id="2.40.30.170:FF:000010">
    <property type="entry name" value="Efflux RND transporter periplasmic adaptor subunit"/>
    <property type="match status" value="1"/>
</dbReference>
<dbReference type="Gene3D" id="2.40.50.100">
    <property type="match status" value="1"/>
</dbReference>
<feature type="coiled-coil region" evidence="7">
    <location>
        <begin position="88"/>
        <end position="147"/>
    </location>
</feature>